<dbReference type="EMBL" id="MFLA01000004">
    <property type="protein sequence ID" value="OGG60619.1"/>
    <property type="molecule type" value="Genomic_DNA"/>
</dbReference>
<dbReference type="Proteomes" id="UP000176377">
    <property type="component" value="Unassembled WGS sequence"/>
</dbReference>
<organism evidence="2 3">
    <name type="scientific">Candidatus Kaiserbacteria bacterium RIFCSPHIGHO2_01_FULL_56_24</name>
    <dbReference type="NCBI Taxonomy" id="1798487"/>
    <lineage>
        <taxon>Bacteria</taxon>
        <taxon>Candidatus Kaiseribacteriota</taxon>
    </lineage>
</organism>
<evidence type="ECO:0000259" key="1">
    <source>
        <dbReference type="PROSITE" id="PS50990"/>
    </source>
</evidence>
<dbReference type="Gene3D" id="3.90.70.10">
    <property type="entry name" value="Cysteine proteinases"/>
    <property type="match status" value="1"/>
</dbReference>
<dbReference type="GO" id="GO:0006508">
    <property type="term" value="P:proteolysis"/>
    <property type="evidence" value="ECO:0007669"/>
    <property type="project" value="InterPro"/>
</dbReference>
<dbReference type="GO" id="GO:0016020">
    <property type="term" value="C:membrane"/>
    <property type="evidence" value="ECO:0007669"/>
    <property type="project" value="InterPro"/>
</dbReference>
<dbReference type="InterPro" id="IPR039564">
    <property type="entry name" value="Peptidase_C39-like"/>
</dbReference>
<gene>
    <name evidence="2" type="ORF">A2765_03515</name>
</gene>
<protein>
    <recommendedName>
        <fullName evidence="1">Peptidase C39 domain-containing protein</fullName>
    </recommendedName>
</protein>
<proteinExistence type="predicted"/>
<name>A0A1F6DGN2_9BACT</name>
<accession>A0A1F6DGN2</accession>
<dbReference type="PROSITE" id="PS50990">
    <property type="entry name" value="PEPTIDASE_C39"/>
    <property type="match status" value="1"/>
</dbReference>
<dbReference type="GO" id="GO:0008233">
    <property type="term" value="F:peptidase activity"/>
    <property type="evidence" value="ECO:0007669"/>
    <property type="project" value="InterPro"/>
</dbReference>
<sequence length="215" mass="23239">MFPAVPPQIAYPDAAAYTRLLDIHSPLALVDTKKITAKEIETVPVVPFYSQFKDIASAKWQKVGCGITSLAMIIEYYDPQDVSVNKLLNEGIAAGAYLNNAGWTYAGLINVSKKYGMAGSSHDLGKSGMSAAYTQLKGYLEDGPVIVSVHYKMDPKSTIPHLVVVTGIDGDTVYYNDPAAKAGGKSISSSDFKKAWKKRFIVVRPMIATKAKANT</sequence>
<feature type="domain" description="Peptidase C39" evidence="1">
    <location>
        <begin position="59"/>
        <end position="203"/>
    </location>
</feature>
<dbReference type="GO" id="GO:0005524">
    <property type="term" value="F:ATP binding"/>
    <property type="evidence" value="ECO:0007669"/>
    <property type="project" value="InterPro"/>
</dbReference>
<dbReference type="AlphaFoldDB" id="A0A1F6DGN2"/>
<comment type="caution">
    <text evidence="2">The sequence shown here is derived from an EMBL/GenBank/DDBJ whole genome shotgun (WGS) entry which is preliminary data.</text>
</comment>
<evidence type="ECO:0000313" key="3">
    <source>
        <dbReference type="Proteomes" id="UP000176377"/>
    </source>
</evidence>
<reference evidence="2 3" key="1">
    <citation type="journal article" date="2016" name="Nat. Commun.">
        <title>Thousands of microbial genomes shed light on interconnected biogeochemical processes in an aquifer system.</title>
        <authorList>
            <person name="Anantharaman K."/>
            <person name="Brown C.T."/>
            <person name="Hug L.A."/>
            <person name="Sharon I."/>
            <person name="Castelle C.J."/>
            <person name="Probst A.J."/>
            <person name="Thomas B.C."/>
            <person name="Singh A."/>
            <person name="Wilkins M.J."/>
            <person name="Karaoz U."/>
            <person name="Brodie E.L."/>
            <person name="Williams K.H."/>
            <person name="Hubbard S.S."/>
            <person name="Banfield J.F."/>
        </authorList>
    </citation>
    <scope>NUCLEOTIDE SEQUENCE [LARGE SCALE GENOMIC DNA]</scope>
</reference>
<dbReference type="Pfam" id="PF13529">
    <property type="entry name" value="Peptidase_C39_2"/>
    <property type="match status" value="1"/>
</dbReference>
<evidence type="ECO:0000313" key="2">
    <source>
        <dbReference type="EMBL" id="OGG60619.1"/>
    </source>
</evidence>
<dbReference type="InterPro" id="IPR005074">
    <property type="entry name" value="Peptidase_C39"/>
</dbReference>